<sequence>MTTLSEEIKEIICKTLPNLSEETQLQIISKLQSSGLELKEDLKYVQKEDIADLLPIIQLRKLMDAFKQGVCHCS</sequence>
<evidence type="ECO:0000313" key="2">
    <source>
        <dbReference type="Proteomes" id="UP001274896"/>
    </source>
</evidence>
<protein>
    <submittedName>
        <fullName evidence="1">Uncharacterized protein</fullName>
    </submittedName>
</protein>
<dbReference type="AlphaFoldDB" id="A0AAE0UNZ9"/>
<comment type="caution">
    <text evidence="1">The sequence shown here is derived from an EMBL/GenBank/DDBJ whole genome shotgun (WGS) entry which is preliminary data.</text>
</comment>
<evidence type="ECO:0000313" key="1">
    <source>
        <dbReference type="EMBL" id="KAK3511757.1"/>
    </source>
</evidence>
<dbReference type="EMBL" id="JAUCMX010000024">
    <property type="protein sequence ID" value="KAK3511757.1"/>
    <property type="molecule type" value="Genomic_DNA"/>
</dbReference>
<name>A0AAE0UNZ9_9TELE</name>
<dbReference type="Proteomes" id="UP001274896">
    <property type="component" value="Unassembled WGS sequence"/>
</dbReference>
<gene>
    <name evidence="1" type="ORF">QTP70_021780</name>
</gene>
<accession>A0AAE0UNZ9</accession>
<proteinExistence type="predicted"/>
<reference evidence="1" key="1">
    <citation type="submission" date="2023-06" db="EMBL/GenBank/DDBJ databases">
        <title>Male Hemibagrus guttatus genome.</title>
        <authorList>
            <person name="Bian C."/>
        </authorList>
    </citation>
    <scope>NUCLEOTIDE SEQUENCE</scope>
    <source>
        <strain evidence="1">Male_cb2023</strain>
        <tissue evidence="1">Muscle</tissue>
    </source>
</reference>
<organism evidence="1 2">
    <name type="scientific">Hemibagrus guttatus</name>
    <dbReference type="NCBI Taxonomy" id="175788"/>
    <lineage>
        <taxon>Eukaryota</taxon>
        <taxon>Metazoa</taxon>
        <taxon>Chordata</taxon>
        <taxon>Craniata</taxon>
        <taxon>Vertebrata</taxon>
        <taxon>Euteleostomi</taxon>
        <taxon>Actinopterygii</taxon>
        <taxon>Neopterygii</taxon>
        <taxon>Teleostei</taxon>
        <taxon>Ostariophysi</taxon>
        <taxon>Siluriformes</taxon>
        <taxon>Bagridae</taxon>
        <taxon>Hemibagrus</taxon>
    </lineage>
</organism>
<keyword evidence="2" id="KW-1185">Reference proteome</keyword>